<keyword evidence="3" id="KW-1185">Reference proteome</keyword>
<comment type="caution">
    <text evidence="2">The sequence shown here is derived from an EMBL/GenBank/DDBJ whole genome shotgun (WGS) entry which is preliminary data.</text>
</comment>
<dbReference type="AlphaFoldDB" id="A0A5B7K7A0"/>
<name>A0A5B7K7A0_PORTR</name>
<feature type="region of interest" description="Disordered" evidence="1">
    <location>
        <begin position="1"/>
        <end position="50"/>
    </location>
</feature>
<gene>
    <name evidence="2" type="ORF">E2C01_102107</name>
</gene>
<sequence>MIHLAMDSDRQEGGDTMDDGDGKTTTTTTTTAGQDSGGVGRDERIEWVHV</sequence>
<evidence type="ECO:0000313" key="2">
    <source>
        <dbReference type="EMBL" id="MPD06302.1"/>
    </source>
</evidence>
<dbReference type="Proteomes" id="UP000324222">
    <property type="component" value="Unassembled WGS sequence"/>
</dbReference>
<feature type="compositionally biased region" description="Basic and acidic residues" evidence="1">
    <location>
        <begin position="1"/>
        <end position="13"/>
    </location>
</feature>
<accession>A0A5B7K7A0</accession>
<feature type="compositionally biased region" description="Basic and acidic residues" evidence="1">
    <location>
        <begin position="40"/>
        <end position="50"/>
    </location>
</feature>
<feature type="compositionally biased region" description="Low complexity" evidence="1">
    <location>
        <begin position="23"/>
        <end position="34"/>
    </location>
</feature>
<organism evidence="2 3">
    <name type="scientific">Portunus trituberculatus</name>
    <name type="common">Swimming crab</name>
    <name type="synonym">Neptunus trituberculatus</name>
    <dbReference type="NCBI Taxonomy" id="210409"/>
    <lineage>
        <taxon>Eukaryota</taxon>
        <taxon>Metazoa</taxon>
        <taxon>Ecdysozoa</taxon>
        <taxon>Arthropoda</taxon>
        <taxon>Crustacea</taxon>
        <taxon>Multicrustacea</taxon>
        <taxon>Malacostraca</taxon>
        <taxon>Eumalacostraca</taxon>
        <taxon>Eucarida</taxon>
        <taxon>Decapoda</taxon>
        <taxon>Pleocyemata</taxon>
        <taxon>Brachyura</taxon>
        <taxon>Eubrachyura</taxon>
        <taxon>Portunoidea</taxon>
        <taxon>Portunidae</taxon>
        <taxon>Portuninae</taxon>
        <taxon>Portunus</taxon>
    </lineage>
</organism>
<proteinExistence type="predicted"/>
<evidence type="ECO:0000313" key="3">
    <source>
        <dbReference type="Proteomes" id="UP000324222"/>
    </source>
</evidence>
<evidence type="ECO:0000256" key="1">
    <source>
        <dbReference type="SAM" id="MobiDB-lite"/>
    </source>
</evidence>
<protein>
    <submittedName>
        <fullName evidence="2">Uncharacterized protein</fullName>
    </submittedName>
</protein>
<dbReference type="EMBL" id="VSRR010150458">
    <property type="protein sequence ID" value="MPD06302.1"/>
    <property type="molecule type" value="Genomic_DNA"/>
</dbReference>
<reference evidence="2 3" key="1">
    <citation type="submission" date="2019-05" db="EMBL/GenBank/DDBJ databases">
        <title>Another draft genome of Portunus trituberculatus and its Hox gene families provides insights of decapod evolution.</title>
        <authorList>
            <person name="Jeong J.-H."/>
            <person name="Song I."/>
            <person name="Kim S."/>
            <person name="Choi T."/>
            <person name="Kim D."/>
            <person name="Ryu S."/>
            <person name="Kim W."/>
        </authorList>
    </citation>
    <scope>NUCLEOTIDE SEQUENCE [LARGE SCALE GENOMIC DNA]</scope>
    <source>
        <tissue evidence="2">Muscle</tissue>
    </source>
</reference>